<reference evidence="1 2" key="2">
    <citation type="journal article" date="2022" name="Mol. Ecol. Resour.">
        <title>The genomes of chicory, endive, great burdock and yacon provide insights into Asteraceae paleo-polyploidization history and plant inulin production.</title>
        <authorList>
            <person name="Fan W."/>
            <person name="Wang S."/>
            <person name="Wang H."/>
            <person name="Wang A."/>
            <person name="Jiang F."/>
            <person name="Liu H."/>
            <person name="Zhao H."/>
            <person name="Xu D."/>
            <person name="Zhang Y."/>
        </authorList>
    </citation>
    <scope>NUCLEOTIDE SEQUENCE [LARGE SCALE GENOMIC DNA]</scope>
    <source>
        <strain evidence="2">cv. Yunnan</strain>
        <tissue evidence="1">Leaves</tissue>
    </source>
</reference>
<keyword evidence="2" id="KW-1185">Reference proteome</keyword>
<proteinExistence type="predicted"/>
<comment type="caution">
    <text evidence="1">The sequence shown here is derived from an EMBL/GenBank/DDBJ whole genome shotgun (WGS) entry which is preliminary data.</text>
</comment>
<name>A0ACB9CCG1_9ASTR</name>
<evidence type="ECO:0000313" key="2">
    <source>
        <dbReference type="Proteomes" id="UP001056120"/>
    </source>
</evidence>
<dbReference type="EMBL" id="CM042038">
    <property type="protein sequence ID" value="KAI3731885.1"/>
    <property type="molecule type" value="Genomic_DNA"/>
</dbReference>
<dbReference type="Proteomes" id="UP001056120">
    <property type="component" value="Linkage Group LG21"/>
</dbReference>
<sequence>MGFLIPHTLVADISAAWSGAYTFNSPPQSQIISMFPILHLQSQFNRPQNCPNFWFLLTKPLRNPQSRVPAPGIT</sequence>
<organism evidence="1 2">
    <name type="scientific">Smallanthus sonchifolius</name>
    <dbReference type="NCBI Taxonomy" id="185202"/>
    <lineage>
        <taxon>Eukaryota</taxon>
        <taxon>Viridiplantae</taxon>
        <taxon>Streptophyta</taxon>
        <taxon>Embryophyta</taxon>
        <taxon>Tracheophyta</taxon>
        <taxon>Spermatophyta</taxon>
        <taxon>Magnoliopsida</taxon>
        <taxon>eudicotyledons</taxon>
        <taxon>Gunneridae</taxon>
        <taxon>Pentapetalae</taxon>
        <taxon>asterids</taxon>
        <taxon>campanulids</taxon>
        <taxon>Asterales</taxon>
        <taxon>Asteraceae</taxon>
        <taxon>Asteroideae</taxon>
        <taxon>Heliantheae alliance</taxon>
        <taxon>Millerieae</taxon>
        <taxon>Smallanthus</taxon>
    </lineage>
</organism>
<accession>A0ACB9CCG1</accession>
<reference evidence="2" key="1">
    <citation type="journal article" date="2022" name="Mol. Ecol. Resour.">
        <title>The genomes of chicory, endive, great burdock and yacon provide insights into Asteraceae palaeo-polyploidization history and plant inulin production.</title>
        <authorList>
            <person name="Fan W."/>
            <person name="Wang S."/>
            <person name="Wang H."/>
            <person name="Wang A."/>
            <person name="Jiang F."/>
            <person name="Liu H."/>
            <person name="Zhao H."/>
            <person name="Xu D."/>
            <person name="Zhang Y."/>
        </authorList>
    </citation>
    <scope>NUCLEOTIDE SEQUENCE [LARGE SCALE GENOMIC DNA]</scope>
    <source>
        <strain evidence="2">cv. Yunnan</strain>
    </source>
</reference>
<gene>
    <name evidence="1" type="ORF">L1987_63077</name>
</gene>
<evidence type="ECO:0000313" key="1">
    <source>
        <dbReference type="EMBL" id="KAI3731885.1"/>
    </source>
</evidence>
<protein>
    <submittedName>
        <fullName evidence="1">Uncharacterized protein</fullName>
    </submittedName>
</protein>